<evidence type="ECO:0000313" key="11">
    <source>
        <dbReference type="EMBL" id="MCU7553511.1"/>
    </source>
</evidence>
<evidence type="ECO:0000256" key="3">
    <source>
        <dbReference type="ARBA" id="ARBA00021563"/>
    </source>
</evidence>
<evidence type="ECO:0000256" key="6">
    <source>
        <dbReference type="ARBA" id="ARBA00022519"/>
    </source>
</evidence>
<keyword evidence="6" id="KW-0997">Cell inner membrane</keyword>
<keyword evidence="5" id="KW-1003">Cell membrane</keyword>
<evidence type="ECO:0000256" key="8">
    <source>
        <dbReference type="ARBA" id="ARBA00022927"/>
    </source>
</evidence>
<evidence type="ECO:0000256" key="4">
    <source>
        <dbReference type="ARBA" id="ARBA00022448"/>
    </source>
</evidence>
<comment type="caution">
    <text evidence="11">The sequence shown here is derived from an EMBL/GenBank/DDBJ whole genome shotgun (WGS) entry which is preliminary data.</text>
</comment>
<evidence type="ECO:0000256" key="1">
    <source>
        <dbReference type="ARBA" id="ARBA00004533"/>
    </source>
</evidence>
<keyword evidence="8" id="KW-0653">Protein transport</keyword>
<keyword evidence="12" id="KW-1185">Reference proteome</keyword>
<protein>
    <recommendedName>
        <fullName evidence="3">Type II secretion system protein N</fullName>
    </recommendedName>
    <alternativeName>
        <fullName evidence="10">General secretion pathway protein N</fullName>
    </alternativeName>
</protein>
<dbReference type="RefSeq" id="WP_262992200.1">
    <property type="nucleotide sequence ID" value="NZ_JAOTJC010000004.1"/>
</dbReference>
<organism evidence="11 12">
    <name type="scientific">Alteromonas salexigens</name>
    <dbReference type="NCBI Taxonomy" id="2982530"/>
    <lineage>
        <taxon>Bacteria</taxon>
        <taxon>Pseudomonadati</taxon>
        <taxon>Pseudomonadota</taxon>
        <taxon>Gammaproteobacteria</taxon>
        <taxon>Alteromonadales</taxon>
        <taxon>Alteromonadaceae</taxon>
        <taxon>Alteromonas/Salinimonas group</taxon>
        <taxon>Alteromonas</taxon>
    </lineage>
</organism>
<keyword evidence="7" id="KW-0812">Transmembrane</keyword>
<comment type="subcellular location">
    <subcellularLocation>
        <location evidence="1">Cell inner membrane</location>
    </subcellularLocation>
</comment>
<keyword evidence="4" id="KW-0813">Transport</keyword>
<comment type="similarity">
    <text evidence="2">Belongs to the GSP N family.</text>
</comment>
<reference evidence="12" key="1">
    <citation type="submission" date="2023-07" db="EMBL/GenBank/DDBJ databases">
        <title>Study on multiphase classification of strain Alteromonas salexigens isolated from the Yellow Sea.</title>
        <authorList>
            <person name="Sun L."/>
        </authorList>
    </citation>
    <scope>NUCLEOTIDE SEQUENCE [LARGE SCALE GENOMIC DNA]</scope>
    <source>
        <strain evidence="12">ASW11-19</strain>
    </source>
</reference>
<evidence type="ECO:0000256" key="2">
    <source>
        <dbReference type="ARBA" id="ARBA00007208"/>
    </source>
</evidence>
<evidence type="ECO:0000256" key="9">
    <source>
        <dbReference type="ARBA" id="ARBA00023136"/>
    </source>
</evidence>
<gene>
    <name evidence="11" type="ORF">OCL06_02730</name>
</gene>
<dbReference type="InterPro" id="IPR022792">
    <property type="entry name" value="T2SS_protein-GspN"/>
</dbReference>
<dbReference type="Proteomes" id="UP001209257">
    <property type="component" value="Unassembled WGS sequence"/>
</dbReference>
<evidence type="ECO:0000256" key="7">
    <source>
        <dbReference type="ARBA" id="ARBA00022692"/>
    </source>
</evidence>
<accession>A0ABT2VMP6</accession>
<evidence type="ECO:0000256" key="5">
    <source>
        <dbReference type="ARBA" id="ARBA00022475"/>
    </source>
</evidence>
<sequence>MKLRLGWLLAGILAFVFFLIAYLPASQVIGRVSLPANVSVSDVSGTIWEGRAQTIVVNGLPVYGTEWDVNPWALLIGQLSVTVKGGNFRDPDTIAFEGPLSTSLFNLQLVESDGFLLFLPVDRVLAEVPLPLPVNAGGRFRVRLETLSFGPACEELSGFGDWLNATVAGTQGPIDFGNYTAKLSCQEDNIGIAVSEPNKLGLTMNAVIRPDFNVDSVEGRFRPDDDLPDEVHQAARFFGQPGADGFYPIDL</sequence>
<dbReference type="EMBL" id="JAOTJC010000004">
    <property type="protein sequence ID" value="MCU7553511.1"/>
    <property type="molecule type" value="Genomic_DNA"/>
</dbReference>
<name>A0ABT2VMP6_9ALTE</name>
<dbReference type="Pfam" id="PF01203">
    <property type="entry name" value="T2SSN"/>
    <property type="match status" value="1"/>
</dbReference>
<evidence type="ECO:0000313" key="12">
    <source>
        <dbReference type="Proteomes" id="UP001209257"/>
    </source>
</evidence>
<keyword evidence="9" id="KW-0472">Membrane</keyword>
<evidence type="ECO:0000256" key="10">
    <source>
        <dbReference type="ARBA" id="ARBA00030772"/>
    </source>
</evidence>
<proteinExistence type="inferred from homology"/>